<feature type="region of interest" description="Disordered" evidence="1">
    <location>
        <begin position="489"/>
        <end position="808"/>
    </location>
</feature>
<dbReference type="CDD" id="cd07596">
    <property type="entry name" value="BAR_SNX"/>
    <property type="match status" value="1"/>
</dbReference>
<accession>A0ABR3C0A9</accession>
<evidence type="ECO:0000259" key="2">
    <source>
        <dbReference type="SMART" id="SM00312"/>
    </source>
</evidence>
<feature type="region of interest" description="Disordered" evidence="1">
    <location>
        <begin position="86"/>
        <end position="111"/>
    </location>
</feature>
<organism evidence="3 4">
    <name type="scientific">Cryptococcus tetragattii IND107</name>
    <dbReference type="NCBI Taxonomy" id="1296105"/>
    <lineage>
        <taxon>Eukaryota</taxon>
        <taxon>Fungi</taxon>
        <taxon>Dikarya</taxon>
        <taxon>Basidiomycota</taxon>
        <taxon>Agaricomycotina</taxon>
        <taxon>Tremellomycetes</taxon>
        <taxon>Tremellales</taxon>
        <taxon>Cryptococcaceae</taxon>
        <taxon>Cryptococcus</taxon>
        <taxon>Cryptococcus gattii species complex</taxon>
    </lineage>
</organism>
<dbReference type="InterPro" id="IPR001683">
    <property type="entry name" value="PX_dom"/>
</dbReference>
<feature type="compositionally biased region" description="Polar residues" evidence="1">
    <location>
        <begin position="35"/>
        <end position="59"/>
    </location>
</feature>
<dbReference type="InterPro" id="IPR053055">
    <property type="entry name" value="VPS17"/>
</dbReference>
<feature type="compositionally biased region" description="Low complexity" evidence="1">
    <location>
        <begin position="535"/>
        <end position="556"/>
    </location>
</feature>
<feature type="compositionally biased region" description="Low complexity" evidence="1">
    <location>
        <begin position="774"/>
        <end position="800"/>
    </location>
</feature>
<dbReference type="InterPro" id="IPR015404">
    <property type="entry name" value="Vps5_C"/>
</dbReference>
<protein>
    <recommendedName>
        <fullName evidence="2">PX domain-containing protein</fullName>
    </recommendedName>
</protein>
<feature type="compositionally biased region" description="Pro residues" evidence="1">
    <location>
        <begin position="757"/>
        <end position="766"/>
    </location>
</feature>
<feature type="compositionally biased region" description="Pro residues" evidence="1">
    <location>
        <begin position="573"/>
        <end position="590"/>
    </location>
</feature>
<dbReference type="InterPro" id="IPR027267">
    <property type="entry name" value="AH/BAR_dom_sf"/>
</dbReference>
<feature type="region of interest" description="Disordered" evidence="1">
    <location>
        <begin position="1"/>
        <end position="59"/>
    </location>
</feature>
<evidence type="ECO:0000256" key="1">
    <source>
        <dbReference type="SAM" id="MobiDB-lite"/>
    </source>
</evidence>
<dbReference type="RefSeq" id="XP_066616070.1">
    <property type="nucleotide sequence ID" value="XM_066755784.1"/>
</dbReference>
<name>A0ABR3C0A9_9TREE</name>
<feature type="compositionally biased region" description="Low complexity" evidence="1">
    <location>
        <begin position="601"/>
        <end position="611"/>
    </location>
</feature>
<keyword evidence="4" id="KW-1185">Reference proteome</keyword>
<dbReference type="SUPFAM" id="SSF64268">
    <property type="entry name" value="PX domain"/>
    <property type="match status" value="1"/>
</dbReference>
<dbReference type="InterPro" id="IPR037907">
    <property type="entry name" value="Vps17_PX"/>
</dbReference>
<feature type="compositionally biased region" description="Polar residues" evidence="1">
    <location>
        <begin position="746"/>
        <end position="756"/>
    </location>
</feature>
<reference evidence="4" key="1">
    <citation type="submission" date="2015-01" db="EMBL/GenBank/DDBJ databases">
        <title>The Genome Sequence of Cryptococcus gattii MMRL2647.</title>
        <authorList>
            <consortium name="The Broad Institute Genomics Platform"/>
            <person name="Cuomo C."/>
            <person name="Litvintseva A."/>
            <person name="Chen Y."/>
            <person name="Heitman J."/>
            <person name="Sun S."/>
            <person name="Springer D."/>
            <person name="Dromer F."/>
            <person name="Young S."/>
            <person name="Zeng Q."/>
            <person name="Gargeya S."/>
            <person name="Abouelleil A."/>
            <person name="Alvarado L."/>
            <person name="Chapman S.B."/>
            <person name="Gainer-Dewar J."/>
            <person name="Goldberg J."/>
            <person name="Griggs A."/>
            <person name="Gujja S."/>
            <person name="Hansen M."/>
            <person name="Howarth C."/>
            <person name="Imamovic A."/>
            <person name="Larimer J."/>
            <person name="Murphy C."/>
            <person name="Naylor J."/>
            <person name="Pearson M."/>
            <person name="Priest M."/>
            <person name="Roberts A."/>
            <person name="Saif S."/>
            <person name="Shea T."/>
            <person name="Sykes S."/>
            <person name="Wortman J."/>
            <person name="Nusbaum C."/>
            <person name="Birren B."/>
        </authorList>
    </citation>
    <scope>NUCLEOTIDE SEQUENCE [LARGE SCALE GENOMIC DNA]</scope>
    <source>
        <strain evidence="4">IND107</strain>
    </source>
</reference>
<proteinExistence type="predicted"/>
<dbReference type="Pfam" id="PF00787">
    <property type="entry name" value="PX"/>
    <property type="match status" value="1"/>
</dbReference>
<dbReference type="Pfam" id="PF09325">
    <property type="entry name" value="Vps5"/>
    <property type="match status" value="1"/>
</dbReference>
<dbReference type="Gene3D" id="3.30.1520.10">
    <property type="entry name" value="Phox-like domain"/>
    <property type="match status" value="1"/>
</dbReference>
<gene>
    <name evidence="3" type="ORF">I308_101227</name>
</gene>
<dbReference type="PANTHER" id="PTHR47433">
    <property type="entry name" value="VACUOLAR PROTEIN SORTING-ASSOCIATED PROTEIN 17"/>
    <property type="match status" value="1"/>
</dbReference>
<feature type="compositionally biased region" description="Polar residues" evidence="1">
    <location>
        <begin position="13"/>
        <end position="23"/>
    </location>
</feature>
<dbReference type="Proteomes" id="UP000054399">
    <property type="component" value="Unassembled WGS sequence"/>
</dbReference>
<dbReference type="PANTHER" id="PTHR47433:SF1">
    <property type="entry name" value="VACUOLAR PROTEIN SORTING-ASSOCIATED PROTEIN 17"/>
    <property type="match status" value="1"/>
</dbReference>
<dbReference type="CDD" id="cd06891">
    <property type="entry name" value="PX_Vps17p"/>
    <property type="match status" value="1"/>
</dbReference>
<evidence type="ECO:0000313" key="4">
    <source>
        <dbReference type="Proteomes" id="UP000054399"/>
    </source>
</evidence>
<dbReference type="GeneID" id="91988085"/>
<dbReference type="InterPro" id="IPR036871">
    <property type="entry name" value="PX_dom_sf"/>
</dbReference>
<feature type="compositionally biased region" description="Low complexity" evidence="1">
    <location>
        <begin position="689"/>
        <end position="721"/>
    </location>
</feature>
<feature type="compositionally biased region" description="Polar residues" evidence="1">
    <location>
        <begin position="619"/>
        <end position="631"/>
    </location>
</feature>
<evidence type="ECO:0000313" key="3">
    <source>
        <dbReference type="EMBL" id="KAL0253849.1"/>
    </source>
</evidence>
<sequence>MDPLSPTDDINAGWSSPTTSLRFNQPAAADGTPPASATSNPYSDRNASASENANGFGTYTSQGSGGGAVGGDVGAGYREPVVFGAPGMGLVSPPPESQSQQETAAGAAQQERNVPRVYLRVRIGTLERNKKDLLIRFDASTNLSTYKNGMYRNMQRSYVEFQKFAEQLSLVCPQTIIPALPLPSTSASTDEEDDRLVRIALQRWFSRVCEDPVLMREDEVRSFIESNFGYSPIPPPTVKRTQTNVLSALTKVVRRGPLDEDDELSSAKIALDKLEERYGHAATCVSHVGKARRQLANSNAELGAKMVSLSTVESEPSLAGAERKIGRAWEQVSGMINAQAANENVILSDTLGYQALNARAAKDTLLQRTAVLEDSQSAGKAAITKRRNLERLKASSNINPAKVDDAISEMQEADSLEQSLSHRVNAISQNLHVSLRAHSRHAHEDIAVSLMEAARMSAMYHKQALKELESLRADINKVAPGAAPLDGLAVSGKSPAASRVQPTQPPFMSRAAPPPQPQFASPYAVQPPLTAQVGRQPPMTRTPQPQIQPQPQAQPQIRPPIQPQAYPRNPYATQPPPPPPAPQSATPPFPSQSRSNSYVIQPPGSSSQSPYGPAPNAAGPSTSSQFSSRIPTSPPTTGFPVSDGTQSMFLPSGGNGGMQQRPHSAAPDAPGFAGASRAVDPLASFQGRPAAAAPGMQGMQGMAQSMFIPSQPQSQPQSQSQTSFRPYPGYYASQSQPLTPSAGPGPSNQVYQSSPMPFQPPQPPYQPGQGQFGQGYPVQNVQGYPGPQQPPQQQQQQASPFPDPAGVQRAATIATERRKLDERKAAKMLAGGF</sequence>
<dbReference type="EMBL" id="ATAM02000002">
    <property type="protein sequence ID" value="KAL0253849.1"/>
    <property type="molecule type" value="Genomic_DNA"/>
</dbReference>
<dbReference type="SMART" id="SM00312">
    <property type="entry name" value="PX"/>
    <property type="match status" value="1"/>
</dbReference>
<dbReference type="Gene3D" id="1.20.1270.60">
    <property type="entry name" value="Arfaptin homology (AH) domain/BAR domain"/>
    <property type="match status" value="1"/>
</dbReference>
<feature type="compositionally biased region" description="Low complexity" evidence="1">
    <location>
        <begin position="97"/>
        <end position="111"/>
    </location>
</feature>
<comment type="caution">
    <text evidence="3">The sequence shown here is derived from an EMBL/GenBank/DDBJ whole genome shotgun (WGS) entry which is preliminary data.</text>
</comment>
<reference evidence="3 4" key="2">
    <citation type="submission" date="2024-01" db="EMBL/GenBank/DDBJ databases">
        <title>Comparative genomics of Cryptococcus and Kwoniella reveals pathogenesis evolution and contrasting modes of karyotype evolution via chromosome fusion or intercentromeric recombination.</title>
        <authorList>
            <person name="Coelho M.A."/>
            <person name="David-Palma M."/>
            <person name="Shea T."/>
            <person name="Bowers K."/>
            <person name="Mcginley-Smith S."/>
            <person name="Mohammad A.W."/>
            <person name="Gnirke A."/>
            <person name="Yurkov A.M."/>
            <person name="Nowrousian M."/>
            <person name="Sun S."/>
            <person name="Cuomo C.A."/>
            <person name="Heitman J."/>
        </authorList>
    </citation>
    <scope>NUCLEOTIDE SEQUENCE [LARGE SCALE GENOMIC DNA]</scope>
    <source>
        <strain evidence="3 4">IND107</strain>
    </source>
</reference>
<feature type="domain" description="PX" evidence="2">
    <location>
        <begin position="117"/>
        <end position="227"/>
    </location>
</feature>